<evidence type="ECO:0000313" key="5">
    <source>
        <dbReference type="Proteomes" id="UP000238296"/>
    </source>
</evidence>
<dbReference type="PANTHER" id="PTHR16305">
    <property type="entry name" value="TESTICULAR SOLUBLE ADENYLYL CYCLASE"/>
    <property type="match status" value="1"/>
</dbReference>
<name>A0A2S8BF46_9MYCO</name>
<accession>A0A2S8BF46</accession>
<dbReference type="GO" id="GO:0016887">
    <property type="term" value="F:ATP hydrolysis activity"/>
    <property type="evidence" value="ECO:0007669"/>
    <property type="project" value="InterPro"/>
</dbReference>
<comment type="caution">
    <text evidence="4">The sequence shown here is derived from an EMBL/GenBank/DDBJ whole genome shotgun (WGS) entry which is preliminary data.</text>
</comment>
<sequence length="785" mass="83507">MQGPNTILPSVNGDGRGQSKVGRWRLLKRPVEHQAIQSALSDGNSCGVVLVGAAGVGKTTLARTVTATLPSKVHWAACTESSRSIPLGAFALWVHASPSRDPIELIVSARESLLADGDTVIGVDDAHLLDQLSATLLHQIVVERAARVVATLRSGEPVPDAVTALWKDGHLQRLELPVLTKQQSVALVESVLGGTLEGLSADIMWTSSGGNPLFLRNLVEGAVEAGTLTEVNGVWQLRGPTVVPSGLAALLDDRLDRAGTEAVQALKLLSLCEPLDIGALCELAGEAAVDAAEVQGLLRVERHGAQVHARFSHPLLGDVVRRRVGSASARTLRGRIVQVIRERELDSAAGRIRLAQLCVDSDQVIDMDLLISAAKDAVFLSNLPLGERLARAAFERGGGLRAAELLSRALLWQGHPVQADAILTRFDPDHLDELQLVQWGIPRLSILHWSMGDTVQADQVLELLHTRVEHPALKLIVDATGSAMAVHQNNIAEGLAAAERVLADPNAPKQAVDWAAFAAGLGMPPAGRGRDFESTAARCRAEQKATDGMLRVMVRYGDVLALTYLGELDLADRRAAEYAQFSSTGQFLGWAIAKIMAGLVATYRGKFRDAISSLEQAIAALNAETSLPWQLPARLLLVRAYAALNRVEEAERVLDDTKEHTGRHEALWEPQLMIARAWVAAAKGSPRSAVDLSRAAADLAHSCGQYAAEAEALHHAARFGDRTVASRLAELAKRVQGSVAPVYARHAAGIAAADATALDAASAEFEDLGLMLSAADAAAEAVPLP</sequence>
<dbReference type="Proteomes" id="UP000238296">
    <property type="component" value="Unassembled WGS sequence"/>
</dbReference>
<keyword evidence="2" id="KW-0067">ATP-binding</keyword>
<evidence type="ECO:0000256" key="1">
    <source>
        <dbReference type="ARBA" id="ARBA00022741"/>
    </source>
</evidence>
<proteinExistence type="predicted"/>
<feature type="domain" description="ORC1/DEAH AAA+ ATPase" evidence="3">
    <location>
        <begin position="48"/>
        <end position="140"/>
    </location>
</feature>
<dbReference type="AlphaFoldDB" id="A0A2S8BF46"/>
<dbReference type="EMBL" id="PPEA01000658">
    <property type="protein sequence ID" value="PQM45245.1"/>
    <property type="molecule type" value="Genomic_DNA"/>
</dbReference>
<dbReference type="GO" id="GO:0005524">
    <property type="term" value="F:ATP binding"/>
    <property type="evidence" value="ECO:0007669"/>
    <property type="project" value="UniProtKB-KW"/>
</dbReference>
<dbReference type="Gene3D" id="3.40.50.300">
    <property type="entry name" value="P-loop containing nucleotide triphosphate hydrolases"/>
    <property type="match status" value="1"/>
</dbReference>
<dbReference type="SUPFAM" id="SSF52540">
    <property type="entry name" value="P-loop containing nucleoside triphosphate hydrolases"/>
    <property type="match status" value="1"/>
</dbReference>
<protein>
    <recommendedName>
        <fullName evidence="3">ORC1/DEAH AAA+ ATPase domain-containing protein</fullName>
    </recommendedName>
</protein>
<gene>
    <name evidence="4" type="ORF">C1Y40_04604</name>
</gene>
<keyword evidence="1" id="KW-0547">Nucleotide-binding</keyword>
<dbReference type="Pfam" id="PF14559">
    <property type="entry name" value="TPR_19"/>
    <property type="match status" value="1"/>
</dbReference>
<dbReference type="InterPro" id="IPR011990">
    <property type="entry name" value="TPR-like_helical_dom_sf"/>
</dbReference>
<dbReference type="GO" id="GO:0004016">
    <property type="term" value="F:adenylate cyclase activity"/>
    <property type="evidence" value="ECO:0007669"/>
    <property type="project" value="TreeGrafter"/>
</dbReference>
<evidence type="ECO:0000313" key="4">
    <source>
        <dbReference type="EMBL" id="PQM45245.1"/>
    </source>
</evidence>
<reference evidence="4 5" key="1">
    <citation type="journal article" date="2017" name="Int. J. Syst. Evol. Microbiol.">
        <title>Mycobacterium talmoniae sp. nov., a slowly growing mycobacterium isolated from human respiratory samples.</title>
        <authorList>
            <person name="Davidson R.M."/>
            <person name="DeGroote M.A."/>
            <person name="Marola J.L."/>
            <person name="Buss S."/>
            <person name="Jones V."/>
            <person name="McNeil M.R."/>
            <person name="Freifeld A.G."/>
            <person name="Elaine Epperson L."/>
            <person name="Hasan N.A."/>
            <person name="Jackson M."/>
            <person name="Iwen P.C."/>
            <person name="Salfinger M."/>
            <person name="Strong M."/>
        </authorList>
    </citation>
    <scope>NUCLEOTIDE SEQUENCE [LARGE SCALE GENOMIC DNA]</scope>
    <source>
        <strain evidence="4 5">ATCC BAA-2683</strain>
    </source>
</reference>
<dbReference type="PANTHER" id="PTHR16305:SF35">
    <property type="entry name" value="TRANSCRIPTIONAL ACTIVATOR DOMAIN"/>
    <property type="match status" value="1"/>
</dbReference>
<dbReference type="InterPro" id="IPR027417">
    <property type="entry name" value="P-loop_NTPase"/>
</dbReference>
<evidence type="ECO:0000259" key="3">
    <source>
        <dbReference type="Pfam" id="PF13401"/>
    </source>
</evidence>
<organism evidence="4 5">
    <name type="scientific">Mycobacterium talmoniae</name>
    <dbReference type="NCBI Taxonomy" id="1858794"/>
    <lineage>
        <taxon>Bacteria</taxon>
        <taxon>Bacillati</taxon>
        <taxon>Actinomycetota</taxon>
        <taxon>Actinomycetes</taxon>
        <taxon>Mycobacteriales</taxon>
        <taxon>Mycobacteriaceae</taxon>
        <taxon>Mycobacterium</taxon>
    </lineage>
</organism>
<dbReference type="Pfam" id="PF13401">
    <property type="entry name" value="AAA_22"/>
    <property type="match status" value="1"/>
</dbReference>
<dbReference type="SUPFAM" id="SSF48452">
    <property type="entry name" value="TPR-like"/>
    <property type="match status" value="1"/>
</dbReference>
<dbReference type="GO" id="GO:0005737">
    <property type="term" value="C:cytoplasm"/>
    <property type="evidence" value="ECO:0007669"/>
    <property type="project" value="TreeGrafter"/>
</dbReference>
<dbReference type="InterPro" id="IPR049945">
    <property type="entry name" value="AAA_22"/>
</dbReference>
<evidence type="ECO:0000256" key="2">
    <source>
        <dbReference type="ARBA" id="ARBA00022840"/>
    </source>
</evidence>